<proteinExistence type="predicted"/>
<gene>
    <name evidence="1" type="ordered locus">VIT_19s0014g04580</name>
</gene>
<evidence type="ECO:0000313" key="2">
    <source>
        <dbReference type="Proteomes" id="UP000009183"/>
    </source>
</evidence>
<dbReference type="AlphaFoldDB" id="F6H2G1"/>
<protein>
    <submittedName>
        <fullName evidence="1">Uncharacterized protein</fullName>
    </submittedName>
</protein>
<keyword evidence="2" id="KW-1185">Reference proteome</keyword>
<evidence type="ECO:0000313" key="1">
    <source>
        <dbReference type="EMBL" id="CCB46441.1"/>
    </source>
</evidence>
<name>F6H2G1_VITVI</name>
<reference evidence="2" key="1">
    <citation type="journal article" date="2007" name="Nature">
        <title>The grapevine genome sequence suggests ancestral hexaploidization in major angiosperm phyla.</title>
        <authorList>
            <consortium name="The French-Italian Public Consortium for Grapevine Genome Characterization."/>
            <person name="Jaillon O."/>
            <person name="Aury J.-M."/>
            <person name="Noel B."/>
            <person name="Policriti A."/>
            <person name="Clepet C."/>
            <person name="Casagrande A."/>
            <person name="Choisne N."/>
            <person name="Aubourg S."/>
            <person name="Vitulo N."/>
            <person name="Jubin C."/>
            <person name="Vezzi A."/>
            <person name="Legeai F."/>
            <person name="Hugueney P."/>
            <person name="Dasilva C."/>
            <person name="Horner D."/>
            <person name="Mica E."/>
            <person name="Jublot D."/>
            <person name="Poulain J."/>
            <person name="Bruyere C."/>
            <person name="Billault A."/>
            <person name="Segurens B."/>
            <person name="Gouyvenoux M."/>
            <person name="Ugarte E."/>
            <person name="Cattonaro F."/>
            <person name="Anthouard V."/>
            <person name="Vico V."/>
            <person name="Del Fabbro C."/>
            <person name="Alaux M."/>
            <person name="Di Gaspero G."/>
            <person name="Dumas V."/>
            <person name="Felice N."/>
            <person name="Paillard S."/>
            <person name="Juman I."/>
            <person name="Moroldo M."/>
            <person name="Scalabrin S."/>
            <person name="Canaguier A."/>
            <person name="Le Clainche I."/>
            <person name="Malacrida G."/>
            <person name="Durand E."/>
            <person name="Pesole G."/>
            <person name="Laucou V."/>
            <person name="Chatelet P."/>
            <person name="Merdinoglu D."/>
            <person name="Delledonne M."/>
            <person name="Pezzotti M."/>
            <person name="Lecharny A."/>
            <person name="Scarpelli C."/>
            <person name="Artiguenave F."/>
            <person name="Pe M.E."/>
            <person name="Valle G."/>
            <person name="Morgante M."/>
            <person name="Caboche M."/>
            <person name="Adam-Blondon A.-F."/>
            <person name="Weissenbach J."/>
            <person name="Quetier F."/>
            <person name="Wincker P."/>
        </authorList>
    </citation>
    <scope>NUCLEOTIDE SEQUENCE [LARGE SCALE GENOMIC DNA]</scope>
    <source>
        <strain evidence="2">cv. Pinot noir / PN40024</strain>
    </source>
</reference>
<dbReference type="Proteomes" id="UP000009183">
    <property type="component" value="Chromosome 19"/>
</dbReference>
<dbReference type="PaxDb" id="29760-VIT_19s0014g04580.t01"/>
<sequence length="64" mass="7306">MKLKQIQKGWLEHKIVSGKRNRGFNHPNHDLSLLGHPCFFIDRNMMEANSSSGTQSTITLLDAR</sequence>
<dbReference type="InParanoid" id="F6H2G1"/>
<dbReference type="HOGENOM" id="CLU_2872210_0_0_1"/>
<dbReference type="EMBL" id="FN595229">
    <property type="protein sequence ID" value="CCB46441.1"/>
    <property type="molecule type" value="Genomic_DNA"/>
</dbReference>
<accession>F6H2G1</accession>
<organism evidence="1 2">
    <name type="scientific">Vitis vinifera</name>
    <name type="common">Grape</name>
    <dbReference type="NCBI Taxonomy" id="29760"/>
    <lineage>
        <taxon>Eukaryota</taxon>
        <taxon>Viridiplantae</taxon>
        <taxon>Streptophyta</taxon>
        <taxon>Embryophyta</taxon>
        <taxon>Tracheophyta</taxon>
        <taxon>Spermatophyta</taxon>
        <taxon>Magnoliopsida</taxon>
        <taxon>eudicotyledons</taxon>
        <taxon>Gunneridae</taxon>
        <taxon>Pentapetalae</taxon>
        <taxon>rosids</taxon>
        <taxon>Vitales</taxon>
        <taxon>Vitaceae</taxon>
        <taxon>Viteae</taxon>
        <taxon>Vitis</taxon>
    </lineage>
</organism>